<protein>
    <submittedName>
        <fullName evidence="1">Uncharacterized protein</fullName>
    </submittedName>
</protein>
<dbReference type="AlphaFoldDB" id="A0A1V4HZK5"/>
<dbReference type="EMBL" id="MWPQ01000040">
    <property type="protein sequence ID" value="OPH83010.1"/>
    <property type="molecule type" value="Genomic_DNA"/>
</dbReference>
<dbReference type="Proteomes" id="UP000189940">
    <property type="component" value="Unassembled WGS sequence"/>
</dbReference>
<sequence length="77" mass="9023">MSSNIEPLARAMAERICRSHQMTESEIQGWVDRHWEIAAAMLESGAMDERGEWQPGQDWRRGLEAYRERLAAKHEIR</sequence>
<organism evidence="1 2">
    <name type="scientific">Nitrobacter vulgaris</name>
    <dbReference type="NCBI Taxonomy" id="29421"/>
    <lineage>
        <taxon>Bacteria</taxon>
        <taxon>Pseudomonadati</taxon>
        <taxon>Pseudomonadota</taxon>
        <taxon>Alphaproteobacteria</taxon>
        <taxon>Hyphomicrobiales</taxon>
        <taxon>Nitrobacteraceae</taxon>
        <taxon>Nitrobacter</taxon>
    </lineage>
</organism>
<reference evidence="1 2" key="1">
    <citation type="submission" date="2017-02" db="EMBL/GenBank/DDBJ databases">
        <title>Genome sequence of the nitrite-oxidizing bacterium Nitrobacter vulgaris strain Ab1.</title>
        <authorList>
            <person name="Mellbye B.L."/>
            <person name="Davis E.W."/>
            <person name="Spieck E."/>
            <person name="Chang J.H."/>
            <person name="Bottomley P.J."/>
            <person name="Sayavedra-Soto L.A."/>
        </authorList>
    </citation>
    <scope>NUCLEOTIDE SEQUENCE [LARGE SCALE GENOMIC DNA]</scope>
    <source>
        <strain evidence="1 2">Ab1</strain>
    </source>
</reference>
<proteinExistence type="predicted"/>
<name>A0A1V4HZK5_NITVU</name>
<gene>
    <name evidence="1" type="ORF">B2M20_10375</name>
</gene>
<keyword evidence="2" id="KW-1185">Reference proteome</keyword>
<accession>A0A1V4HZK5</accession>
<comment type="caution">
    <text evidence="1">The sequence shown here is derived from an EMBL/GenBank/DDBJ whole genome shotgun (WGS) entry which is preliminary data.</text>
</comment>
<dbReference type="STRING" id="29421.B2M20_10375"/>
<evidence type="ECO:0000313" key="2">
    <source>
        <dbReference type="Proteomes" id="UP000189940"/>
    </source>
</evidence>
<evidence type="ECO:0000313" key="1">
    <source>
        <dbReference type="EMBL" id="OPH83010.1"/>
    </source>
</evidence>
<dbReference type="OrthoDB" id="8241672at2"/>